<gene>
    <name evidence="1" type="ORF">HAX54_013912</name>
</gene>
<comment type="caution">
    <text evidence="1">The sequence shown here is derived from an EMBL/GenBank/DDBJ whole genome shotgun (WGS) entry which is preliminary data.</text>
</comment>
<feature type="non-terminal residue" evidence="1">
    <location>
        <position position="58"/>
    </location>
</feature>
<dbReference type="Proteomes" id="UP000823775">
    <property type="component" value="Unassembled WGS sequence"/>
</dbReference>
<name>A0ABS8TPY0_DATST</name>
<evidence type="ECO:0000313" key="1">
    <source>
        <dbReference type="EMBL" id="MCD7472629.1"/>
    </source>
</evidence>
<sequence length="58" mass="6218">MQIKDYSVEEQLKKTPAQISIMSFLMSGKAHRNALARVLNGVTIPEGTTSETLAAAIG</sequence>
<protein>
    <submittedName>
        <fullName evidence="1">Uncharacterized protein</fullName>
    </submittedName>
</protein>
<reference evidence="1 2" key="1">
    <citation type="journal article" date="2021" name="BMC Genomics">
        <title>Datura genome reveals duplications of psychoactive alkaloid biosynthetic genes and high mutation rate following tissue culture.</title>
        <authorList>
            <person name="Rajewski A."/>
            <person name="Carter-House D."/>
            <person name="Stajich J."/>
            <person name="Litt A."/>
        </authorList>
    </citation>
    <scope>NUCLEOTIDE SEQUENCE [LARGE SCALE GENOMIC DNA]</scope>
    <source>
        <strain evidence="1">AR-01</strain>
    </source>
</reference>
<dbReference type="EMBL" id="JACEIK010001849">
    <property type="protein sequence ID" value="MCD7472629.1"/>
    <property type="molecule type" value="Genomic_DNA"/>
</dbReference>
<proteinExistence type="predicted"/>
<organism evidence="1 2">
    <name type="scientific">Datura stramonium</name>
    <name type="common">Jimsonweed</name>
    <name type="synonym">Common thornapple</name>
    <dbReference type="NCBI Taxonomy" id="4076"/>
    <lineage>
        <taxon>Eukaryota</taxon>
        <taxon>Viridiplantae</taxon>
        <taxon>Streptophyta</taxon>
        <taxon>Embryophyta</taxon>
        <taxon>Tracheophyta</taxon>
        <taxon>Spermatophyta</taxon>
        <taxon>Magnoliopsida</taxon>
        <taxon>eudicotyledons</taxon>
        <taxon>Gunneridae</taxon>
        <taxon>Pentapetalae</taxon>
        <taxon>asterids</taxon>
        <taxon>lamiids</taxon>
        <taxon>Solanales</taxon>
        <taxon>Solanaceae</taxon>
        <taxon>Solanoideae</taxon>
        <taxon>Datureae</taxon>
        <taxon>Datura</taxon>
    </lineage>
</organism>
<evidence type="ECO:0000313" key="2">
    <source>
        <dbReference type="Proteomes" id="UP000823775"/>
    </source>
</evidence>
<keyword evidence="2" id="KW-1185">Reference proteome</keyword>
<accession>A0ABS8TPY0</accession>